<dbReference type="OMA" id="ESAKYCI"/>
<proteinExistence type="predicted"/>
<reference evidence="1 2" key="1">
    <citation type="journal article" date="2014" name="BMC Genomics">
        <title>Comparative genome sequencing reveals chemotype-specific gene clusters in the toxigenic black mold Stachybotrys.</title>
        <authorList>
            <person name="Semeiks J."/>
            <person name="Borek D."/>
            <person name="Otwinowski Z."/>
            <person name="Grishin N.V."/>
        </authorList>
    </citation>
    <scope>NUCLEOTIDE SEQUENCE [LARGE SCALE GENOMIC DNA]</scope>
    <source>
        <strain evidence="1 2">IBT 40285</strain>
    </source>
</reference>
<protein>
    <recommendedName>
        <fullName evidence="3">Aminoglycoside phosphotransferase domain-containing protein</fullName>
    </recommendedName>
</protein>
<organism evidence="1 2">
    <name type="scientific">Stachybotrys chlorohalonatus (strain IBT 40285)</name>
    <dbReference type="NCBI Taxonomy" id="1283841"/>
    <lineage>
        <taxon>Eukaryota</taxon>
        <taxon>Fungi</taxon>
        <taxon>Dikarya</taxon>
        <taxon>Ascomycota</taxon>
        <taxon>Pezizomycotina</taxon>
        <taxon>Sordariomycetes</taxon>
        <taxon>Hypocreomycetidae</taxon>
        <taxon>Hypocreales</taxon>
        <taxon>Stachybotryaceae</taxon>
        <taxon>Stachybotrys</taxon>
    </lineage>
</organism>
<dbReference type="STRING" id="1283841.A0A084QD08"/>
<dbReference type="InParanoid" id="A0A084QD08"/>
<accession>A0A084QD08</accession>
<dbReference type="AlphaFoldDB" id="A0A084QD08"/>
<keyword evidence="2" id="KW-1185">Reference proteome</keyword>
<evidence type="ECO:0008006" key="3">
    <source>
        <dbReference type="Google" id="ProtNLM"/>
    </source>
</evidence>
<dbReference type="OrthoDB" id="4913714at2759"/>
<evidence type="ECO:0000313" key="1">
    <source>
        <dbReference type="EMBL" id="KFA61843.1"/>
    </source>
</evidence>
<gene>
    <name evidence="1" type="ORF">S40285_10580</name>
</gene>
<sequence>MGSHFLLPFLFPAASDILPTPLPTIKAIASSQDFIQDYAGHRVVRVGVHIVVKYGAAVSLTEGENMLFSHKHEGHELPTNYIVMESLAGETLESCWSSLDVPSKERVTGKLRDYLTQLRQILSPSYYGLLGKRPFDNYVFWTGDDATRHLISGQFGTEQQMLDAMAGKARPSFGRPRPCASFYARRPSAEEPLTKGRWDCGGTRLGRSRIISKLLGIRHGNILLPVGRWLAFLGGQVLDEYWNEHAWMDMMFRALWS</sequence>
<dbReference type="EMBL" id="KL660830">
    <property type="protein sequence ID" value="KFA61843.1"/>
    <property type="molecule type" value="Genomic_DNA"/>
</dbReference>
<dbReference type="HOGENOM" id="CLU_021768_5_1_1"/>
<dbReference type="Proteomes" id="UP000028524">
    <property type="component" value="Unassembled WGS sequence"/>
</dbReference>
<name>A0A084QD08_STAC4</name>
<evidence type="ECO:0000313" key="2">
    <source>
        <dbReference type="Proteomes" id="UP000028524"/>
    </source>
</evidence>